<reference evidence="2 3" key="1">
    <citation type="submission" date="2024-01" db="EMBL/GenBank/DDBJ databases">
        <title>The genomes of 5 underutilized Papilionoideae crops provide insights into root nodulation and disease resistanc.</title>
        <authorList>
            <person name="Jiang F."/>
        </authorList>
    </citation>
    <scope>NUCLEOTIDE SEQUENCE [LARGE SCALE GENOMIC DNA]</scope>
    <source>
        <strain evidence="2">LVBAO_FW01</strain>
        <tissue evidence="2">Leaves</tissue>
    </source>
</reference>
<name>A0AAN9K8V2_CANGL</name>
<proteinExistence type="predicted"/>
<protein>
    <recommendedName>
        <fullName evidence="4">DUF4408 domain-containing protein</fullName>
    </recommendedName>
</protein>
<evidence type="ECO:0000313" key="2">
    <source>
        <dbReference type="EMBL" id="KAK7312323.1"/>
    </source>
</evidence>
<feature type="transmembrane region" description="Helical" evidence="1">
    <location>
        <begin position="29"/>
        <end position="52"/>
    </location>
</feature>
<evidence type="ECO:0008006" key="4">
    <source>
        <dbReference type="Google" id="ProtNLM"/>
    </source>
</evidence>
<keyword evidence="1" id="KW-0472">Membrane</keyword>
<keyword evidence="1" id="KW-0812">Transmembrane</keyword>
<feature type="transmembrane region" description="Helical" evidence="1">
    <location>
        <begin position="72"/>
        <end position="89"/>
    </location>
</feature>
<evidence type="ECO:0000313" key="3">
    <source>
        <dbReference type="Proteomes" id="UP001367508"/>
    </source>
</evidence>
<accession>A0AAN9K8V2</accession>
<comment type="caution">
    <text evidence="2">The sequence shown here is derived from an EMBL/GenBank/DDBJ whole genome shotgun (WGS) entry which is preliminary data.</text>
</comment>
<evidence type="ECO:0000256" key="1">
    <source>
        <dbReference type="SAM" id="Phobius"/>
    </source>
</evidence>
<gene>
    <name evidence="2" type="ORF">VNO77_36101</name>
</gene>
<dbReference type="Proteomes" id="UP001367508">
    <property type="component" value="Unassembled WGS sequence"/>
</dbReference>
<organism evidence="2 3">
    <name type="scientific">Canavalia gladiata</name>
    <name type="common">Sword bean</name>
    <name type="synonym">Dolichos gladiatus</name>
    <dbReference type="NCBI Taxonomy" id="3824"/>
    <lineage>
        <taxon>Eukaryota</taxon>
        <taxon>Viridiplantae</taxon>
        <taxon>Streptophyta</taxon>
        <taxon>Embryophyta</taxon>
        <taxon>Tracheophyta</taxon>
        <taxon>Spermatophyta</taxon>
        <taxon>Magnoliopsida</taxon>
        <taxon>eudicotyledons</taxon>
        <taxon>Gunneridae</taxon>
        <taxon>Pentapetalae</taxon>
        <taxon>rosids</taxon>
        <taxon>fabids</taxon>
        <taxon>Fabales</taxon>
        <taxon>Fabaceae</taxon>
        <taxon>Papilionoideae</taxon>
        <taxon>50 kb inversion clade</taxon>
        <taxon>NPAAA clade</taxon>
        <taxon>indigoferoid/millettioid clade</taxon>
        <taxon>Phaseoleae</taxon>
        <taxon>Canavalia</taxon>
    </lineage>
</organism>
<sequence length="244" mass="28911">MDSFSFNNLQSEKANAILKHRKLRRVASLLRLVEVCAVLIFISRFSLQLPVAVRSSSEYFRDLSLFMNSPRFVFLIGNLIIITLFAQSGQFSAQASRRNVQEPDLYQELVQNSTNRRIKTEDEIENRRILESDAVADYSKKNLRIDAAKSKRLEKQRVKTEEVNIGLEKKEKDYRRCHTEILSEKRRRLLRRCDTENNRKNIEGEPARISYPQDDMSNEEFRRTVEAFIARQQRIRREEDYYLL</sequence>
<dbReference type="AlphaFoldDB" id="A0AAN9K8V2"/>
<keyword evidence="1" id="KW-1133">Transmembrane helix</keyword>
<keyword evidence="3" id="KW-1185">Reference proteome</keyword>
<dbReference type="EMBL" id="JAYMYQ010000009">
    <property type="protein sequence ID" value="KAK7312323.1"/>
    <property type="molecule type" value="Genomic_DNA"/>
</dbReference>
<dbReference type="PANTHER" id="PTHR33640:SF32">
    <property type="entry name" value="PROTEIN, PUTATIVE-RELATED"/>
    <property type="match status" value="1"/>
</dbReference>
<dbReference type="PANTHER" id="PTHR33640">
    <property type="entry name" value="TRANSMEMBRANE PROTEIN"/>
    <property type="match status" value="1"/>
</dbReference>